<keyword evidence="2" id="KW-1185">Reference proteome</keyword>
<organism evidence="1 2">
    <name type="scientific">Enterobacter cloacae S611</name>
    <dbReference type="NCBI Taxonomy" id="1399146"/>
    <lineage>
        <taxon>Bacteria</taxon>
        <taxon>Pseudomonadati</taxon>
        <taxon>Pseudomonadota</taxon>
        <taxon>Gammaproteobacteria</taxon>
        <taxon>Enterobacterales</taxon>
        <taxon>Enterobacteriaceae</taxon>
        <taxon>Enterobacter</taxon>
        <taxon>Enterobacter cloacae complex</taxon>
    </lineage>
</organism>
<reference evidence="1 2" key="1">
    <citation type="journal article" date="2014" name="Genome Announc.">
        <title>Draft Genome Sequence of Enterobacter cloacae Strain S611.</title>
        <authorList>
            <person name="Wang D."/>
            <person name="Han C.S."/>
            <person name="Dichosa A.E."/>
            <person name="Gleasner C.D."/>
            <person name="Johnson S.L."/>
            <person name="Daligault H.E."/>
            <person name="Davenport K.W."/>
            <person name="Li P.E."/>
            <person name="Pierson E.A."/>
            <person name="Pierson L.S.III."/>
        </authorList>
    </citation>
    <scope>NUCLEOTIDE SEQUENCE [LARGE SCALE GENOMIC DNA]</scope>
    <source>
        <strain evidence="1 2">S611</strain>
    </source>
</reference>
<sequence>MNDKNLRWMVMIQSHSEIREGNPAIQRERFGCQPVFIYRIQTKKRMPHNRLNGIHILTDALFQLVCEVIQRF</sequence>
<evidence type="ECO:0000313" key="1">
    <source>
        <dbReference type="EMBL" id="ESS60162.1"/>
    </source>
</evidence>
<proteinExistence type="predicted"/>
<dbReference type="Proteomes" id="UP000017834">
    <property type="component" value="Unassembled WGS sequence"/>
</dbReference>
<comment type="caution">
    <text evidence="1">The sequence shown here is derived from an EMBL/GenBank/DDBJ whole genome shotgun (WGS) entry which is preliminary data.</text>
</comment>
<dbReference type="EMBL" id="AXOM01000009">
    <property type="protein sequence ID" value="ESS60162.1"/>
    <property type="molecule type" value="Genomic_DNA"/>
</dbReference>
<evidence type="ECO:0000313" key="2">
    <source>
        <dbReference type="Proteomes" id="UP000017834"/>
    </source>
</evidence>
<gene>
    <name evidence="1" type="ORF">EDP2_3910</name>
</gene>
<name>A0ABN0QCT8_ENTCL</name>
<protein>
    <submittedName>
        <fullName evidence="1">Uncharacterized protein</fullName>
    </submittedName>
</protein>
<accession>A0ABN0QCT8</accession>